<dbReference type="Pfam" id="PF19112">
    <property type="entry name" value="VanA_C"/>
    <property type="match status" value="1"/>
</dbReference>
<evidence type="ECO:0000256" key="3">
    <source>
        <dbReference type="ARBA" id="ARBA00023002"/>
    </source>
</evidence>
<proteinExistence type="predicted"/>
<dbReference type="CDD" id="cd03469">
    <property type="entry name" value="Rieske_RO_Alpha_N"/>
    <property type="match status" value="1"/>
</dbReference>
<evidence type="ECO:0000256" key="1">
    <source>
        <dbReference type="ARBA" id="ARBA00022714"/>
    </source>
</evidence>
<keyword evidence="3" id="KW-0560">Oxidoreductase</keyword>
<gene>
    <name evidence="7" type="ORF">BWK73_16560</name>
</gene>
<comment type="caution">
    <text evidence="7">The sequence shown here is derived from an EMBL/GenBank/DDBJ whole genome shotgun (WGS) entry which is preliminary data.</text>
</comment>
<dbReference type="SUPFAM" id="SSF55961">
    <property type="entry name" value="Bet v1-like"/>
    <property type="match status" value="1"/>
</dbReference>
<dbReference type="AlphaFoldDB" id="A0A1Y1QR26"/>
<evidence type="ECO:0000313" key="7">
    <source>
        <dbReference type="EMBL" id="OQX11820.1"/>
    </source>
</evidence>
<dbReference type="PANTHER" id="PTHR21266:SF60">
    <property type="entry name" value="3-KETOSTEROID-9-ALPHA-MONOOXYGENASE, OXYGENASE COMPONENT"/>
    <property type="match status" value="1"/>
</dbReference>
<dbReference type="GO" id="GO:0051537">
    <property type="term" value="F:2 iron, 2 sulfur cluster binding"/>
    <property type="evidence" value="ECO:0007669"/>
    <property type="project" value="UniProtKB-KW"/>
</dbReference>
<organism evidence="7 8">
    <name type="scientific">Thiothrix lacustris</name>
    <dbReference type="NCBI Taxonomy" id="525917"/>
    <lineage>
        <taxon>Bacteria</taxon>
        <taxon>Pseudomonadati</taxon>
        <taxon>Pseudomonadota</taxon>
        <taxon>Gammaproteobacteria</taxon>
        <taxon>Thiotrichales</taxon>
        <taxon>Thiotrichaceae</taxon>
        <taxon>Thiothrix</taxon>
    </lineage>
</organism>
<name>A0A1Y1QR26_9GAMM</name>
<sequence length="335" mass="37435">MIELRRYWHPLATAAELARGKPLARTLLGVPLVLFRDASGEAAALQDRCPHRHAPLSCGRVRKGEVECPYHGWRFAADGHCTTVPGMELPVSNKPLVHAFACQIAHGLVWVCLEPDAATPPTVMPAVTDNVDYFFMTDTVNCTIQQAAENFLDGFHTHFVHAGWIRRDSQRQSVRVSVHHLADGVEARYSDEGLQSGLVSSLLEGDRQTSMGRFRLPGVAEIEYRGRRGLNLLISAWLTPESDNCLRIHARVATRRGILPGWLKQLFLRQLFGVILRQDKRILEQTSQNVGCFQEAGLDALLLDSRLDLLASSIRQLLAGEMLTVEDGWMIDCWL</sequence>
<dbReference type="Proteomes" id="UP000192491">
    <property type="component" value="Unassembled WGS sequence"/>
</dbReference>
<keyword evidence="4" id="KW-0408">Iron</keyword>
<dbReference type="Gene3D" id="3.90.380.10">
    <property type="entry name" value="Naphthalene 1,2-dioxygenase Alpha Subunit, Chain A, domain 1"/>
    <property type="match status" value="1"/>
</dbReference>
<evidence type="ECO:0000259" key="6">
    <source>
        <dbReference type="PROSITE" id="PS51296"/>
    </source>
</evidence>
<dbReference type="Pfam" id="PF00355">
    <property type="entry name" value="Rieske"/>
    <property type="match status" value="1"/>
</dbReference>
<dbReference type="PROSITE" id="PS51296">
    <property type="entry name" value="RIESKE"/>
    <property type="match status" value="1"/>
</dbReference>
<dbReference type="InterPro" id="IPR044043">
    <property type="entry name" value="VanA_C_cat"/>
</dbReference>
<keyword evidence="5" id="KW-0411">Iron-sulfur</keyword>
<evidence type="ECO:0000256" key="2">
    <source>
        <dbReference type="ARBA" id="ARBA00022723"/>
    </source>
</evidence>
<keyword evidence="2" id="KW-0479">Metal-binding</keyword>
<dbReference type="SUPFAM" id="SSF50022">
    <property type="entry name" value="ISP domain"/>
    <property type="match status" value="1"/>
</dbReference>
<evidence type="ECO:0000256" key="5">
    <source>
        <dbReference type="ARBA" id="ARBA00023014"/>
    </source>
</evidence>
<dbReference type="EMBL" id="MTEJ01000079">
    <property type="protein sequence ID" value="OQX11820.1"/>
    <property type="molecule type" value="Genomic_DNA"/>
</dbReference>
<dbReference type="GO" id="GO:0046872">
    <property type="term" value="F:metal ion binding"/>
    <property type="evidence" value="ECO:0007669"/>
    <property type="project" value="UniProtKB-KW"/>
</dbReference>
<reference evidence="7 8" key="1">
    <citation type="submission" date="2017-01" db="EMBL/GenBank/DDBJ databases">
        <title>Novel large sulfur bacteria in the metagenomes of groundwater-fed chemosynthetic microbial mats in the Lake Huron basin.</title>
        <authorList>
            <person name="Sharrar A.M."/>
            <person name="Flood B.E."/>
            <person name="Bailey J.V."/>
            <person name="Jones D.S."/>
            <person name="Biddanda B."/>
            <person name="Ruberg S.A."/>
            <person name="Marcus D.N."/>
            <person name="Dick G.J."/>
        </authorList>
    </citation>
    <scope>NUCLEOTIDE SEQUENCE [LARGE SCALE GENOMIC DNA]</scope>
    <source>
        <strain evidence="7">A8</strain>
    </source>
</reference>
<dbReference type="PANTHER" id="PTHR21266">
    <property type="entry name" value="IRON-SULFUR DOMAIN CONTAINING PROTEIN"/>
    <property type="match status" value="1"/>
</dbReference>
<keyword evidence="1" id="KW-0001">2Fe-2S</keyword>
<feature type="domain" description="Rieske" evidence="6">
    <location>
        <begin position="8"/>
        <end position="111"/>
    </location>
</feature>
<evidence type="ECO:0000256" key="4">
    <source>
        <dbReference type="ARBA" id="ARBA00023004"/>
    </source>
</evidence>
<dbReference type="GO" id="GO:0016491">
    <property type="term" value="F:oxidoreductase activity"/>
    <property type="evidence" value="ECO:0007669"/>
    <property type="project" value="UniProtKB-KW"/>
</dbReference>
<dbReference type="InterPro" id="IPR017941">
    <property type="entry name" value="Rieske_2Fe-2S"/>
</dbReference>
<evidence type="ECO:0000313" key="8">
    <source>
        <dbReference type="Proteomes" id="UP000192491"/>
    </source>
</evidence>
<accession>A0A1Y1QR26</accession>
<dbReference type="Gene3D" id="2.102.10.10">
    <property type="entry name" value="Rieske [2Fe-2S] iron-sulphur domain"/>
    <property type="match status" value="1"/>
</dbReference>
<dbReference type="InterPro" id="IPR036922">
    <property type="entry name" value="Rieske_2Fe-2S_sf"/>
</dbReference>
<dbReference type="InterPro" id="IPR050584">
    <property type="entry name" value="Cholesterol_7-desaturase"/>
</dbReference>
<protein>
    <submittedName>
        <fullName evidence="7">(2Fe-2S)-binding protein</fullName>
    </submittedName>
</protein>